<evidence type="ECO:0000313" key="9">
    <source>
        <dbReference type="Proteomes" id="UP001629113"/>
    </source>
</evidence>
<evidence type="ECO:0000256" key="4">
    <source>
        <dbReference type="ARBA" id="ARBA00023157"/>
    </source>
</evidence>
<keyword evidence="5" id="KW-0325">Glycoprotein</keyword>
<name>A0ABR4PWY7_9HELO</name>
<gene>
    <name evidence="8" type="ORF">PVAG01_01260</name>
</gene>
<comment type="cofactor">
    <cofactor evidence="1">
        <name>Cu(2+)</name>
        <dbReference type="ChEBI" id="CHEBI:29036"/>
    </cofactor>
</comment>
<evidence type="ECO:0000259" key="7">
    <source>
        <dbReference type="Pfam" id="PF03067"/>
    </source>
</evidence>
<evidence type="ECO:0000313" key="8">
    <source>
        <dbReference type="EMBL" id="KAL3427751.1"/>
    </source>
</evidence>
<keyword evidence="2" id="KW-0479">Metal-binding</keyword>
<reference evidence="8 9" key="1">
    <citation type="submission" date="2024-06" db="EMBL/GenBank/DDBJ databases">
        <title>Complete genome of Phlyctema vagabunda strain 19-DSS-EL-015.</title>
        <authorList>
            <person name="Fiorenzani C."/>
        </authorList>
    </citation>
    <scope>NUCLEOTIDE SEQUENCE [LARGE SCALE GENOMIC DNA]</scope>
    <source>
        <strain evidence="8 9">19-DSS-EL-015</strain>
    </source>
</reference>
<dbReference type="EMBL" id="JBFCZG010000001">
    <property type="protein sequence ID" value="KAL3427751.1"/>
    <property type="molecule type" value="Genomic_DNA"/>
</dbReference>
<dbReference type="Gene3D" id="2.70.50.70">
    <property type="match status" value="1"/>
</dbReference>
<organism evidence="8 9">
    <name type="scientific">Phlyctema vagabunda</name>
    <dbReference type="NCBI Taxonomy" id="108571"/>
    <lineage>
        <taxon>Eukaryota</taxon>
        <taxon>Fungi</taxon>
        <taxon>Dikarya</taxon>
        <taxon>Ascomycota</taxon>
        <taxon>Pezizomycotina</taxon>
        <taxon>Leotiomycetes</taxon>
        <taxon>Helotiales</taxon>
        <taxon>Dermateaceae</taxon>
        <taxon>Phlyctema</taxon>
    </lineage>
</organism>
<protein>
    <submittedName>
        <fullName evidence="8">Chitin binding protein</fullName>
    </submittedName>
</protein>
<evidence type="ECO:0000256" key="2">
    <source>
        <dbReference type="ARBA" id="ARBA00022723"/>
    </source>
</evidence>
<dbReference type="PANTHER" id="PTHR36575:SF2">
    <property type="entry name" value="CHITIN-BINDING TYPE-4 DOMAIN-CONTAINING PROTEIN-RELATED"/>
    <property type="match status" value="1"/>
</dbReference>
<dbReference type="InterPro" id="IPR052282">
    <property type="entry name" value="Starch-active_LPMO"/>
</dbReference>
<evidence type="ECO:0000256" key="3">
    <source>
        <dbReference type="ARBA" id="ARBA00023008"/>
    </source>
</evidence>
<dbReference type="Pfam" id="PF03067">
    <property type="entry name" value="LPMO_10"/>
    <property type="match status" value="1"/>
</dbReference>
<dbReference type="Proteomes" id="UP001629113">
    <property type="component" value="Unassembled WGS sequence"/>
</dbReference>
<dbReference type="PANTHER" id="PTHR36575">
    <property type="entry name" value="BINDING PROTEIN, PUTATIVE (AFU_ORTHOLOGUE AFUA_1G14430)-RELATED"/>
    <property type="match status" value="1"/>
</dbReference>
<comment type="caution">
    <text evidence="8">The sequence shown here is derived from an EMBL/GenBank/DDBJ whole genome shotgun (WGS) entry which is preliminary data.</text>
</comment>
<evidence type="ECO:0000256" key="5">
    <source>
        <dbReference type="ARBA" id="ARBA00023180"/>
    </source>
</evidence>
<proteinExistence type="inferred from homology"/>
<feature type="domain" description="Chitin-binding type-4" evidence="7">
    <location>
        <begin position="92"/>
        <end position="262"/>
    </location>
</feature>
<dbReference type="InterPro" id="IPR004302">
    <property type="entry name" value="Cellulose/chitin-bd_N"/>
</dbReference>
<comment type="similarity">
    <text evidence="6">Belongs to the polysaccharide monooxygenase AA13 family.</text>
</comment>
<keyword evidence="3" id="KW-0186">Copper</keyword>
<accession>A0ABR4PWY7</accession>
<keyword evidence="9" id="KW-1185">Reference proteome</keyword>
<sequence length="397" mass="41050">MFPPRRLLRAFPWSQRSGLFSTSLFILFSQTAVVRNTTLFNSHSFLLHRAGHTFLFLFFKDLSSSSRTAFDIMLYSSSILCLAVSAKVVFGHGLITSPPVRAVGAGMTSACGETLSSQIEADPTSHVEGLPEAAALIPDFDATACNVFLCKGLQFSDNAANVQAFTPGQVVNMLATIPIPHEGPMNVSIIDTKTNTAIGDPLITFDSYADESLASLPANNTDFDVTIPTTLGDACTVAGDCVLQWFWFGTGAQQTYESCVDFTVADGASAAAPVSAPVSESPVAETPAVVEPVAESPAVEVPAVAAPVAEAPAVSTPVTEPVVEAPAVISSTAATSAASSSTPCVGKTTMITVTRDATVAAPTAPVAGAIAVALPSDCAGGANAGTLARLRRFKRTD</sequence>
<keyword evidence="4" id="KW-1015">Disulfide bond</keyword>
<evidence type="ECO:0000256" key="1">
    <source>
        <dbReference type="ARBA" id="ARBA00001973"/>
    </source>
</evidence>
<evidence type="ECO:0000256" key="6">
    <source>
        <dbReference type="ARBA" id="ARBA00034311"/>
    </source>
</evidence>